<proteinExistence type="predicted"/>
<keyword evidence="1" id="KW-0472">Membrane</keyword>
<dbReference type="GeneID" id="81472863"/>
<keyword evidence="1" id="KW-1133">Transmembrane helix</keyword>
<name>A0A7G9TCB1_PSEMX</name>
<dbReference type="EMBL" id="CP060731">
    <property type="protein sequence ID" value="QNN77736.1"/>
    <property type="molecule type" value="Genomic_DNA"/>
</dbReference>
<protein>
    <submittedName>
        <fullName evidence="2">Uncharacterized protein</fullName>
    </submittedName>
</protein>
<evidence type="ECO:0000256" key="1">
    <source>
        <dbReference type="SAM" id="Phobius"/>
    </source>
</evidence>
<reference evidence="2 3" key="1">
    <citation type="submission" date="2020-08" db="EMBL/GenBank/DDBJ databases">
        <title>Streptomycin Non-resistant strain, P. mexicana.</title>
        <authorList>
            <person name="Ganesh-Kumar S."/>
            <person name="Zhe T."/>
            <person name="Yu Z."/>
            <person name="Min Y."/>
        </authorList>
    </citation>
    <scope>NUCLEOTIDE SEQUENCE [LARGE SCALE GENOMIC DNA]</scope>
    <source>
        <strain evidence="2 3">GTZY2</strain>
    </source>
</reference>
<sequence>MTPESLHARLAALPEPDLPPTLWPRVRHARTRQRERHRRFAAGAMTALVLAALPMVYTRLFPPAAPVPERLAVVPRAPLHEEPLRAVDRELQHAYERGASEQELQWLWQRREALARGGAAPSLPQPVEI</sequence>
<gene>
    <name evidence="2" type="ORF">IAE60_17875</name>
</gene>
<feature type="transmembrane region" description="Helical" evidence="1">
    <location>
        <begin position="40"/>
        <end position="57"/>
    </location>
</feature>
<keyword evidence="1" id="KW-0812">Transmembrane</keyword>
<evidence type="ECO:0000313" key="2">
    <source>
        <dbReference type="EMBL" id="QNN77736.1"/>
    </source>
</evidence>
<accession>A0A7G9TCB1</accession>
<dbReference type="AlphaFoldDB" id="A0A7G9TCB1"/>
<organism evidence="2 3">
    <name type="scientific">Pseudoxanthomonas mexicana</name>
    <dbReference type="NCBI Taxonomy" id="128785"/>
    <lineage>
        <taxon>Bacteria</taxon>
        <taxon>Pseudomonadati</taxon>
        <taxon>Pseudomonadota</taxon>
        <taxon>Gammaproteobacteria</taxon>
        <taxon>Lysobacterales</taxon>
        <taxon>Lysobacteraceae</taxon>
        <taxon>Pseudoxanthomonas</taxon>
    </lineage>
</organism>
<dbReference type="Proteomes" id="UP000515838">
    <property type="component" value="Chromosome"/>
</dbReference>
<evidence type="ECO:0000313" key="3">
    <source>
        <dbReference type="Proteomes" id="UP000515838"/>
    </source>
</evidence>
<dbReference type="RefSeq" id="WP_187573260.1">
    <property type="nucleotide sequence ID" value="NZ_CP060731.1"/>
</dbReference>